<dbReference type="PANTHER" id="PTHR31973">
    <property type="entry name" value="POLYPROTEIN, PUTATIVE-RELATED"/>
    <property type="match status" value="1"/>
</dbReference>
<dbReference type="AlphaFoldDB" id="A0AAV1ECP5"/>
<feature type="region of interest" description="Disordered" evidence="1">
    <location>
        <begin position="189"/>
        <end position="212"/>
    </location>
</feature>
<dbReference type="InterPro" id="IPR001878">
    <property type="entry name" value="Znf_CCHC"/>
</dbReference>
<dbReference type="GO" id="GO:0003676">
    <property type="term" value="F:nucleic acid binding"/>
    <property type="evidence" value="ECO:0007669"/>
    <property type="project" value="InterPro"/>
</dbReference>
<dbReference type="EMBL" id="OX459126">
    <property type="protein sequence ID" value="CAI9117454.1"/>
    <property type="molecule type" value="Genomic_DNA"/>
</dbReference>
<proteinExistence type="predicted"/>
<gene>
    <name evidence="3" type="ORF">OLC1_LOCUS23511</name>
</gene>
<dbReference type="Gene3D" id="4.10.60.10">
    <property type="entry name" value="Zinc finger, CCHC-type"/>
    <property type="match status" value="1"/>
</dbReference>
<feature type="domain" description="CCHC-type" evidence="2">
    <location>
        <begin position="219"/>
        <end position="235"/>
    </location>
</feature>
<dbReference type="SUPFAM" id="SSF57756">
    <property type="entry name" value="Retrovirus zinc finger-like domains"/>
    <property type="match status" value="1"/>
</dbReference>
<feature type="region of interest" description="Disordered" evidence="1">
    <location>
        <begin position="260"/>
        <end position="283"/>
    </location>
</feature>
<dbReference type="PANTHER" id="PTHR31973:SF187">
    <property type="entry name" value="MUTATOR TRANSPOSASE MUDRA PROTEIN"/>
    <property type="match status" value="1"/>
</dbReference>
<organism evidence="3 4">
    <name type="scientific">Oldenlandia corymbosa var. corymbosa</name>
    <dbReference type="NCBI Taxonomy" id="529605"/>
    <lineage>
        <taxon>Eukaryota</taxon>
        <taxon>Viridiplantae</taxon>
        <taxon>Streptophyta</taxon>
        <taxon>Embryophyta</taxon>
        <taxon>Tracheophyta</taxon>
        <taxon>Spermatophyta</taxon>
        <taxon>Magnoliopsida</taxon>
        <taxon>eudicotyledons</taxon>
        <taxon>Gunneridae</taxon>
        <taxon>Pentapetalae</taxon>
        <taxon>asterids</taxon>
        <taxon>lamiids</taxon>
        <taxon>Gentianales</taxon>
        <taxon>Rubiaceae</taxon>
        <taxon>Rubioideae</taxon>
        <taxon>Spermacoceae</taxon>
        <taxon>Hedyotis-Oldenlandia complex</taxon>
        <taxon>Oldenlandia</taxon>
    </lineage>
</organism>
<name>A0AAV1ECP5_OLDCO</name>
<dbReference type="InterPro" id="IPR036875">
    <property type="entry name" value="Znf_CCHC_sf"/>
</dbReference>
<feature type="region of interest" description="Disordered" evidence="1">
    <location>
        <begin position="717"/>
        <end position="740"/>
    </location>
</feature>
<feature type="compositionally biased region" description="Basic residues" evidence="1">
    <location>
        <begin position="728"/>
        <end position="740"/>
    </location>
</feature>
<evidence type="ECO:0000256" key="1">
    <source>
        <dbReference type="SAM" id="MobiDB-lite"/>
    </source>
</evidence>
<dbReference type="SMART" id="SM00343">
    <property type="entry name" value="ZnF_C2HC"/>
    <property type="match status" value="4"/>
</dbReference>
<keyword evidence="4" id="KW-1185">Reference proteome</keyword>
<feature type="domain" description="CCHC-type" evidence="2">
    <location>
        <begin position="239"/>
        <end position="255"/>
    </location>
</feature>
<reference evidence="3" key="1">
    <citation type="submission" date="2023-03" db="EMBL/GenBank/DDBJ databases">
        <authorList>
            <person name="Julca I."/>
        </authorList>
    </citation>
    <scope>NUCLEOTIDE SEQUENCE</scope>
</reference>
<evidence type="ECO:0000313" key="4">
    <source>
        <dbReference type="Proteomes" id="UP001161247"/>
    </source>
</evidence>
<dbReference type="Proteomes" id="UP001161247">
    <property type="component" value="Chromosome 9"/>
</dbReference>
<feature type="domain" description="CCHC-type" evidence="2">
    <location>
        <begin position="791"/>
        <end position="807"/>
    </location>
</feature>
<dbReference type="GO" id="GO:0008270">
    <property type="term" value="F:zinc ion binding"/>
    <property type="evidence" value="ECO:0007669"/>
    <property type="project" value="InterPro"/>
</dbReference>
<accession>A0AAV1ECP5</accession>
<sequence length="952" mass="108912">MRSPRSERPCYHSRDHIIDQKNRDIGTLQNTMIGLAQDFQGYRDDVAFRASALSYYANRHIASLDGSEMQNGDFEMAKQFGTSETGQDSGNVNLQITQTLEEIRNANVLEYESTFTKLSKFATKLVETDEERRIRFSQGLRLEIQASLAATKYNTFEELLDAAQHVENSQVNLHNFHKQRCENSNQWLKPEENMPTRNRNFGKKPVNSQPRSMGQKPAICNFCGKPNHSENDCWAKLNKCLKCETFQHFARDCPNFRAEKRPEPSTAVGATAGRPEANPKKPRVQARVYAMEQVSEPEPTDVIEEWEVFGSITTQPLVLEQLNDAQERDPTLQQRRERAAKGELQDYTIGQDGILCFRNRMAWSCSLPTVAVQDSLEISGHDMACWVEIELNWYLVRKVAPSDSLSDDGAAGDSESDYASCDHLHEVKGSDDGEHVEVKKFRELNPKKEMHNPTFEVDQRFGDKWILLKAFKTHAIVDRKGIHMAKNDPNFVRAHCVAGCNWEVYGTKISENEPTFEIHSHNKHTCSQVLEKNRNCNSNIVSDWFVVDFANDPRMSVGTLQFRVLNEKKISISRIQAWKAKRKALEKGLLPAVKSNFQAVSHRHCVHHLWSNFKVDHPGLLSKQKLFKIAKASYKEEFDELMAPLKEHDEAAWNWLKRQDFSFWCRELPILGMLEWLRVYLTKRGQKKREWLPRNKFVVGPKIKKRLEKYAEKVAGHGTVPATNPPIPKRKGRPPKKNKHNLVDEDISQVKVPTILNRHNQRARIFSTPGAPPHYEPSGYLLPDDGYKHEGCDFCRSNNHDNDNCPKLEYKCDRCNYFRHLREDCPISEMELGSMNPSKYDELVAQKFVENTVGLDPKYSDVIFSANVDEQPPSYESEDLVILTSPVSSPAANKVKTNRRNSAPFTPRRTSVRLAVVKSKLVVDGHGSEEDVGTCLSRKKAKTFHGVDPHIK</sequence>
<protein>
    <submittedName>
        <fullName evidence="3">OLC1v1018852C1</fullName>
    </submittedName>
</protein>
<evidence type="ECO:0000313" key="3">
    <source>
        <dbReference type="EMBL" id="CAI9117454.1"/>
    </source>
</evidence>
<evidence type="ECO:0000259" key="2">
    <source>
        <dbReference type="SMART" id="SM00343"/>
    </source>
</evidence>
<feature type="domain" description="CCHC-type" evidence="2">
    <location>
        <begin position="811"/>
        <end position="827"/>
    </location>
</feature>